<proteinExistence type="predicted"/>
<sequence length="77" mass="8779">MSIRPTNSGASICTDAKEPILSTAPFLLHHHHHLLHLHRNQPGLHCSLHHESLNSELETSFCHRLRACLRWVESNCV</sequence>
<organism evidence="1 2">
    <name type="scientific">Ceratodon purpureus</name>
    <name type="common">Fire moss</name>
    <name type="synonym">Dicranum purpureum</name>
    <dbReference type="NCBI Taxonomy" id="3225"/>
    <lineage>
        <taxon>Eukaryota</taxon>
        <taxon>Viridiplantae</taxon>
        <taxon>Streptophyta</taxon>
        <taxon>Embryophyta</taxon>
        <taxon>Bryophyta</taxon>
        <taxon>Bryophytina</taxon>
        <taxon>Bryopsida</taxon>
        <taxon>Dicranidae</taxon>
        <taxon>Pseudoditrichales</taxon>
        <taxon>Ditrichaceae</taxon>
        <taxon>Ceratodon</taxon>
    </lineage>
</organism>
<keyword evidence="2" id="KW-1185">Reference proteome</keyword>
<gene>
    <name evidence="1" type="ORF">KC19_4G048000</name>
</gene>
<evidence type="ECO:0000313" key="2">
    <source>
        <dbReference type="Proteomes" id="UP000822688"/>
    </source>
</evidence>
<evidence type="ECO:0000313" key="1">
    <source>
        <dbReference type="EMBL" id="KAG0578761.1"/>
    </source>
</evidence>
<dbReference type="EMBL" id="CM026424">
    <property type="protein sequence ID" value="KAG0578761.1"/>
    <property type="molecule type" value="Genomic_DNA"/>
</dbReference>
<protein>
    <submittedName>
        <fullName evidence="1">Uncharacterized protein</fullName>
    </submittedName>
</protein>
<dbReference type="Proteomes" id="UP000822688">
    <property type="component" value="Chromosome 4"/>
</dbReference>
<comment type="caution">
    <text evidence="1">The sequence shown here is derived from an EMBL/GenBank/DDBJ whole genome shotgun (WGS) entry which is preliminary data.</text>
</comment>
<reference evidence="1" key="1">
    <citation type="submission" date="2020-06" db="EMBL/GenBank/DDBJ databases">
        <title>WGS assembly of Ceratodon purpureus strain R40.</title>
        <authorList>
            <person name="Carey S.B."/>
            <person name="Jenkins J."/>
            <person name="Shu S."/>
            <person name="Lovell J.T."/>
            <person name="Sreedasyam A."/>
            <person name="Maumus F."/>
            <person name="Tiley G.P."/>
            <person name="Fernandez-Pozo N."/>
            <person name="Barry K."/>
            <person name="Chen C."/>
            <person name="Wang M."/>
            <person name="Lipzen A."/>
            <person name="Daum C."/>
            <person name="Saski C.A."/>
            <person name="Payton A.C."/>
            <person name="Mcbreen J.C."/>
            <person name="Conrad R.E."/>
            <person name="Kollar L.M."/>
            <person name="Olsson S."/>
            <person name="Huttunen S."/>
            <person name="Landis J.B."/>
            <person name="Wickett N.J."/>
            <person name="Johnson M.G."/>
            <person name="Rensing S.A."/>
            <person name="Grimwood J."/>
            <person name="Schmutz J."/>
            <person name="Mcdaniel S.F."/>
        </authorList>
    </citation>
    <scope>NUCLEOTIDE SEQUENCE</scope>
    <source>
        <strain evidence="1">R40</strain>
    </source>
</reference>
<name>A0A8T0I7V0_CERPU</name>
<accession>A0A8T0I7V0</accession>
<dbReference type="AlphaFoldDB" id="A0A8T0I7V0"/>